<evidence type="ECO:0000313" key="7">
    <source>
        <dbReference type="Proteomes" id="UP000294325"/>
    </source>
</evidence>
<dbReference type="InterPro" id="IPR050771">
    <property type="entry name" value="Alpha-ketoacid_DH_E1_comp"/>
</dbReference>
<dbReference type="GO" id="GO:0004739">
    <property type="term" value="F:pyruvate dehydrogenase (acetyl-transferring) activity"/>
    <property type="evidence" value="ECO:0007669"/>
    <property type="project" value="UniProtKB-UniRule"/>
</dbReference>
<accession>A0A4P7BZB4</accession>
<organism evidence="6 7">
    <name type="scientific">Nitrosococcus wardiae</name>
    <dbReference type="NCBI Taxonomy" id="1814290"/>
    <lineage>
        <taxon>Bacteria</taxon>
        <taxon>Pseudomonadati</taxon>
        <taxon>Pseudomonadota</taxon>
        <taxon>Gammaproteobacteria</taxon>
        <taxon>Chromatiales</taxon>
        <taxon>Chromatiaceae</taxon>
        <taxon>Nitrosococcus</taxon>
    </lineage>
</organism>
<keyword evidence="2 4" id="KW-0560">Oxidoreductase</keyword>
<dbReference type="PANTHER" id="PTHR43380:SF1">
    <property type="entry name" value="2-OXOISOVALERATE DEHYDROGENASE SUBUNIT ALPHA, MITOCHONDRIAL"/>
    <property type="match status" value="1"/>
</dbReference>
<dbReference type="PANTHER" id="PTHR43380">
    <property type="entry name" value="2-OXOISOVALERATE DEHYDROGENASE SUBUNIT ALPHA, MITOCHONDRIAL"/>
    <property type="match status" value="1"/>
</dbReference>
<proteinExistence type="predicted"/>
<comment type="subunit">
    <text evidence="4">Heterodimer of an alpha and a beta chain.</text>
</comment>
<dbReference type="CDD" id="cd02000">
    <property type="entry name" value="TPP_E1_PDC_ADC_BCADC"/>
    <property type="match status" value="1"/>
</dbReference>
<protein>
    <recommendedName>
        <fullName evidence="4">Pyruvate dehydrogenase E1 component subunit alpha</fullName>
        <ecNumber evidence="4">1.2.4.1</ecNumber>
    </recommendedName>
</protein>
<evidence type="ECO:0000256" key="4">
    <source>
        <dbReference type="RuleBase" id="RU366007"/>
    </source>
</evidence>
<dbReference type="InterPro" id="IPR001017">
    <property type="entry name" value="DH_E1"/>
</dbReference>
<keyword evidence="4 6" id="KW-0670">Pyruvate</keyword>
<evidence type="ECO:0000259" key="5">
    <source>
        <dbReference type="Pfam" id="PF00676"/>
    </source>
</evidence>
<keyword evidence="7" id="KW-1185">Reference proteome</keyword>
<dbReference type="Gene3D" id="3.40.50.970">
    <property type="match status" value="1"/>
</dbReference>
<gene>
    <name evidence="6" type="primary">pdhA</name>
    <name evidence="6" type="ORF">E3U44_14380</name>
</gene>
<dbReference type="AlphaFoldDB" id="A0A4P7BZB4"/>
<dbReference type="KEGG" id="nwr:E3U44_14380"/>
<evidence type="ECO:0000256" key="1">
    <source>
        <dbReference type="ARBA" id="ARBA00001964"/>
    </source>
</evidence>
<dbReference type="OrthoDB" id="9766715at2"/>
<evidence type="ECO:0000256" key="3">
    <source>
        <dbReference type="ARBA" id="ARBA00023052"/>
    </source>
</evidence>
<dbReference type="EMBL" id="CP038033">
    <property type="protein sequence ID" value="QBQ55563.1"/>
    <property type="molecule type" value="Genomic_DNA"/>
</dbReference>
<feature type="domain" description="Dehydrogenase E1 component" evidence="5">
    <location>
        <begin position="43"/>
        <end position="326"/>
    </location>
</feature>
<dbReference type="Pfam" id="PF00676">
    <property type="entry name" value="E1_dh"/>
    <property type="match status" value="1"/>
</dbReference>
<dbReference type="SUPFAM" id="SSF52518">
    <property type="entry name" value="Thiamin diphosphate-binding fold (THDP-binding)"/>
    <property type="match status" value="1"/>
</dbReference>
<reference evidence="6 7" key="1">
    <citation type="submission" date="2019-03" db="EMBL/GenBank/DDBJ databases">
        <title>The genome sequence of Nitrosococcus wardiae strain D1FHST reveals the archetypal metabolic capacity of ammonia-oxidizing Gammaproteobacteria.</title>
        <authorList>
            <person name="Wang L."/>
            <person name="Lim C.K."/>
            <person name="Hanson T.E."/>
            <person name="Dang H."/>
            <person name="Klotz M.G."/>
        </authorList>
    </citation>
    <scope>NUCLEOTIDE SEQUENCE [LARGE SCALE GENOMIC DNA]</scope>
    <source>
        <strain evidence="6 7">D1FHS</strain>
    </source>
</reference>
<dbReference type="Proteomes" id="UP000294325">
    <property type="component" value="Chromosome"/>
</dbReference>
<dbReference type="NCBIfam" id="TIGR03181">
    <property type="entry name" value="PDH_E1_alph_x"/>
    <property type="match status" value="1"/>
</dbReference>
<sequence length="367" mass="41516">MPRKEIELEHSIEHLSILDENGSLDQDLMPELSKKQLLRFHRGMLLARRFDERLLLLQRQGHIGTFAPVKGQEAAQIGAVANLKAEDWMLPAFREIAAILWRGTPPSALIIFNAGYNEGGKIPEQQRDFPNAVPVASQLPHAVGVAYGIKYRKKQEVVLTFFGDGATSEGDFHEALNFAAVFGVPAVFVCQNNHWAISVPREKQTKSKTLAQKALAYGIPGIQVDGNDVLAVYAATQEAVDRARSGGGPTLIECITYRLTMHTTVDDPTKYRQEEEVKIWEKRDPLPRFQKFLQEAGHLSEKDIDDLEKEIKEQLDAEWSEAQQQMEKLGNPLDMFEYIYAQLPPYLQEQKEFFSQFIEAQEEADHA</sequence>
<dbReference type="RefSeq" id="WP_134358820.1">
    <property type="nucleotide sequence ID" value="NZ_CP038033.1"/>
</dbReference>
<comment type="function">
    <text evidence="4">The pyruvate dehydrogenase complex catalyzes the overall conversion of pyruvate to acetyl-CoA and CO(2). It contains multiple copies of three enzymatic components: pyruvate dehydrogenase (E1), dihydrolipoamide acetyltransferase (E2) and lipoamide dehydrogenase (E3).</text>
</comment>
<dbReference type="InterPro" id="IPR029061">
    <property type="entry name" value="THDP-binding"/>
</dbReference>
<comment type="cofactor">
    <cofactor evidence="1 4">
        <name>thiamine diphosphate</name>
        <dbReference type="ChEBI" id="CHEBI:58937"/>
    </cofactor>
</comment>
<evidence type="ECO:0000313" key="6">
    <source>
        <dbReference type="EMBL" id="QBQ55563.1"/>
    </source>
</evidence>
<name>A0A4P7BZB4_9GAMM</name>
<dbReference type="GO" id="GO:0009083">
    <property type="term" value="P:branched-chain amino acid catabolic process"/>
    <property type="evidence" value="ECO:0007669"/>
    <property type="project" value="TreeGrafter"/>
</dbReference>
<comment type="catalytic activity">
    <reaction evidence="4">
        <text>N(6)-[(R)-lipoyl]-L-lysyl-[protein] + pyruvate + H(+) = N(6)-[(R)-S(8)-acetyldihydrolipoyl]-L-lysyl-[protein] + CO2</text>
        <dbReference type="Rhea" id="RHEA:19189"/>
        <dbReference type="Rhea" id="RHEA-COMP:10474"/>
        <dbReference type="Rhea" id="RHEA-COMP:10478"/>
        <dbReference type="ChEBI" id="CHEBI:15361"/>
        <dbReference type="ChEBI" id="CHEBI:15378"/>
        <dbReference type="ChEBI" id="CHEBI:16526"/>
        <dbReference type="ChEBI" id="CHEBI:83099"/>
        <dbReference type="ChEBI" id="CHEBI:83111"/>
        <dbReference type="EC" id="1.2.4.1"/>
    </reaction>
</comment>
<dbReference type="InterPro" id="IPR017596">
    <property type="entry name" value="PdhA/BkdA"/>
</dbReference>
<keyword evidence="3 4" id="KW-0786">Thiamine pyrophosphate</keyword>
<dbReference type="EC" id="1.2.4.1" evidence="4"/>
<evidence type="ECO:0000256" key="2">
    <source>
        <dbReference type="ARBA" id="ARBA00023002"/>
    </source>
</evidence>